<reference evidence="2" key="1">
    <citation type="journal article" date="2023" name="Front. Plant Sci.">
        <title>Chromosomal-level genome assembly of Melastoma candidum provides insights into trichome evolution.</title>
        <authorList>
            <person name="Zhong Y."/>
            <person name="Wu W."/>
            <person name="Sun C."/>
            <person name="Zou P."/>
            <person name="Liu Y."/>
            <person name="Dai S."/>
            <person name="Zhou R."/>
        </authorList>
    </citation>
    <scope>NUCLEOTIDE SEQUENCE [LARGE SCALE GENOMIC DNA]</scope>
</reference>
<comment type="caution">
    <text evidence="1">The sequence shown here is derived from an EMBL/GenBank/DDBJ whole genome shotgun (WGS) entry which is preliminary data.</text>
</comment>
<evidence type="ECO:0000313" key="1">
    <source>
        <dbReference type="EMBL" id="KAI4325248.1"/>
    </source>
</evidence>
<protein>
    <submittedName>
        <fullName evidence="1">Uncharacterized protein</fullName>
    </submittedName>
</protein>
<dbReference type="Proteomes" id="UP001057402">
    <property type="component" value="Chromosome 9"/>
</dbReference>
<gene>
    <name evidence="1" type="ORF">MLD38_030662</name>
</gene>
<dbReference type="EMBL" id="CM042888">
    <property type="protein sequence ID" value="KAI4325248.1"/>
    <property type="molecule type" value="Genomic_DNA"/>
</dbReference>
<sequence length="374" mass="40717">METCTHAGGCGPKQMLRDSKVWDLVVHKRRLVEVPHVASLAETMNTLVANCVLAVPVSAPPGHFIGAGGSMIMESDERTGAARKQYIGIVTMLDILAHIGGGGGVYEDVDDEKDLHRKMAAPVTAVIGHCIEGLSLWTLSPNTSVLESMELLSKGIHRVLVPLDCNGHDAQQIHGAEVEESSHLYRLLTQTDVVKFLEQHSLEMGSVTARSVRDLRAVNRQVFAITDKTKLVDAIRCMRAGLINAVPIVASEEHETDHSLLIEGRGRKILGTFSATDLRGCHLSTLKTWLPISALDFTEKISKSPLYPPSGEGPRPREPVTCTDESSLAEVMERAMAKHVHRVWVVEDDDQGLLDGVVSLTDMIRVVRVAVLSA</sequence>
<name>A0ACB9MNI0_9MYRT</name>
<accession>A0ACB9MNI0</accession>
<evidence type="ECO:0000313" key="2">
    <source>
        <dbReference type="Proteomes" id="UP001057402"/>
    </source>
</evidence>
<keyword evidence="2" id="KW-1185">Reference proteome</keyword>
<proteinExistence type="predicted"/>
<organism evidence="1 2">
    <name type="scientific">Melastoma candidum</name>
    <dbReference type="NCBI Taxonomy" id="119954"/>
    <lineage>
        <taxon>Eukaryota</taxon>
        <taxon>Viridiplantae</taxon>
        <taxon>Streptophyta</taxon>
        <taxon>Embryophyta</taxon>
        <taxon>Tracheophyta</taxon>
        <taxon>Spermatophyta</taxon>
        <taxon>Magnoliopsida</taxon>
        <taxon>eudicotyledons</taxon>
        <taxon>Gunneridae</taxon>
        <taxon>Pentapetalae</taxon>
        <taxon>rosids</taxon>
        <taxon>malvids</taxon>
        <taxon>Myrtales</taxon>
        <taxon>Melastomataceae</taxon>
        <taxon>Melastomatoideae</taxon>
        <taxon>Melastomateae</taxon>
        <taxon>Melastoma</taxon>
    </lineage>
</organism>